<sequence length="80" mass="8201">MPHQSAALQLGGAGGRVAFLLAFCALALAAIALQFAKVRALYGGDASDERRVNCPSCGARTAVDEEVCEYCGEPLDGGAE</sequence>
<reference evidence="2" key="3">
    <citation type="submission" date="2018-10" db="EMBL/GenBank/DDBJ databases">
        <authorList>
            <person name="Whitman W."/>
            <person name="Huntemann M."/>
            <person name="Clum A."/>
            <person name="Pillay M."/>
            <person name="Palaniappan K."/>
            <person name="Varghese N."/>
            <person name="Mikhailova N."/>
            <person name="Stamatis D."/>
            <person name="Reddy T."/>
            <person name="Daum C."/>
            <person name="Shapiro N."/>
            <person name="Ivanova N."/>
            <person name="Kyrpides N."/>
            <person name="Woyke T."/>
        </authorList>
    </citation>
    <scope>NUCLEOTIDE SEQUENCE</scope>
    <source>
        <strain evidence="2">CGMCC 1.10124</strain>
    </source>
</reference>
<dbReference type="Proteomes" id="UP000277326">
    <property type="component" value="Unassembled WGS sequence"/>
</dbReference>
<name>A0A3M0DRR9_9EURY</name>
<reference evidence="2 3" key="1">
    <citation type="journal article" date="2015" name="Stand. Genomic Sci.">
        <title>Genomic Encyclopedia of Bacterial and Archaeal Type Strains, Phase III: the genomes of soil and plant-associated and newly described type strains.</title>
        <authorList>
            <person name="Whitman W.B."/>
            <person name="Woyke T."/>
            <person name="Klenk H.P."/>
            <person name="Zhou Y."/>
            <person name="Lilburn T.G."/>
            <person name="Beck B.J."/>
            <person name="De Vos P."/>
            <person name="Vandamme P."/>
            <person name="Eisen J.A."/>
            <person name="Garrity G."/>
            <person name="Hugenholtz P."/>
            <person name="Kyrpides N.C."/>
        </authorList>
    </citation>
    <scope>NUCLEOTIDE SEQUENCE [LARGE SCALE GENOMIC DNA]</scope>
    <source>
        <strain evidence="2 3">CGMCC 1.10124</strain>
    </source>
</reference>
<reference evidence="1 4" key="2">
    <citation type="submission" date="2018-07" db="EMBL/GenBank/DDBJ databases">
        <title>Genome sequences of Haloplanus aerogenes JCM 16430T.</title>
        <authorList>
            <person name="Kim Y.B."/>
            <person name="Roh S.W."/>
        </authorList>
    </citation>
    <scope>NUCLEOTIDE SEQUENCE [LARGE SCALE GENOMIC DNA]</scope>
    <source>
        <strain evidence="1 4">JCM 16430</strain>
    </source>
</reference>
<organism evidence="2 3">
    <name type="scientific">Haloplanus aerogenes</name>
    <dbReference type="NCBI Taxonomy" id="660522"/>
    <lineage>
        <taxon>Archaea</taxon>
        <taxon>Methanobacteriati</taxon>
        <taxon>Methanobacteriota</taxon>
        <taxon>Stenosarchaea group</taxon>
        <taxon>Halobacteria</taxon>
        <taxon>Halobacteriales</taxon>
        <taxon>Haloferacaceae</taxon>
        <taxon>Haloplanus</taxon>
    </lineage>
</organism>
<proteinExistence type="predicted"/>
<evidence type="ECO:0000313" key="2">
    <source>
        <dbReference type="EMBL" id="RMB24207.1"/>
    </source>
</evidence>
<dbReference type="KEGG" id="haer:DU502_01735"/>
<dbReference type="Proteomes" id="UP000282007">
    <property type="component" value="Chromosome"/>
</dbReference>
<protein>
    <submittedName>
        <fullName evidence="2">Zinc ribbon protein</fullName>
    </submittedName>
</protein>
<dbReference type="OrthoDB" id="351346at2157"/>
<evidence type="ECO:0000313" key="3">
    <source>
        <dbReference type="Proteomes" id="UP000277326"/>
    </source>
</evidence>
<dbReference type="GeneID" id="38469967"/>
<dbReference type="AlphaFoldDB" id="A0A3M0DRR9"/>
<dbReference type="RefSeq" id="WP_121920078.1">
    <property type="nucleotide sequence ID" value="NZ_CP034145.1"/>
</dbReference>
<accession>A0A3M0DRR9</accession>
<dbReference type="EMBL" id="CP034145">
    <property type="protein sequence ID" value="AZH24173.1"/>
    <property type="molecule type" value="Genomic_DNA"/>
</dbReference>
<evidence type="ECO:0000313" key="4">
    <source>
        <dbReference type="Proteomes" id="UP000282007"/>
    </source>
</evidence>
<gene>
    <name evidence="2" type="ORF">ATH50_1449</name>
    <name evidence="1" type="ORF">DU502_01735</name>
</gene>
<evidence type="ECO:0000313" key="1">
    <source>
        <dbReference type="EMBL" id="AZH24173.1"/>
    </source>
</evidence>
<dbReference type="EMBL" id="REFS01000002">
    <property type="protein sequence ID" value="RMB24207.1"/>
    <property type="molecule type" value="Genomic_DNA"/>
</dbReference>
<keyword evidence="4" id="KW-1185">Reference proteome</keyword>